<feature type="domain" description="Peptidase C45 hydrolase" evidence="1">
    <location>
        <begin position="132"/>
        <end position="379"/>
    </location>
</feature>
<gene>
    <name evidence="2" type="primary">RvY_06449-1</name>
    <name evidence="2" type="synonym">RvY_06449.1</name>
    <name evidence="2" type="ORF">RvY_06449</name>
</gene>
<dbReference type="PANTHER" id="PTHR34180:SF1">
    <property type="entry name" value="BETA-ALANYL-DOPAMINE_CARCININE HYDROLASE"/>
    <property type="match status" value="1"/>
</dbReference>
<dbReference type="Pfam" id="PF03417">
    <property type="entry name" value="AAT"/>
    <property type="match status" value="1"/>
</dbReference>
<keyword evidence="3" id="KW-1185">Reference proteome</keyword>
<dbReference type="NCBIfam" id="NF040521">
    <property type="entry name" value="C45_proenzyme"/>
    <property type="match status" value="1"/>
</dbReference>
<dbReference type="InterPro" id="IPR005079">
    <property type="entry name" value="Peptidase_C45_hydrolase"/>
</dbReference>
<evidence type="ECO:0000313" key="3">
    <source>
        <dbReference type="Proteomes" id="UP000186922"/>
    </source>
</evidence>
<proteinExistence type="predicted"/>
<dbReference type="AlphaFoldDB" id="A0A1D1UYN0"/>
<evidence type="ECO:0000313" key="2">
    <source>
        <dbReference type="EMBL" id="GAU94726.1"/>
    </source>
</evidence>
<protein>
    <recommendedName>
        <fullName evidence="1">Peptidase C45 hydrolase domain-containing protein</fullName>
    </recommendedName>
</protein>
<evidence type="ECO:0000259" key="1">
    <source>
        <dbReference type="Pfam" id="PF03417"/>
    </source>
</evidence>
<dbReference type="Proteomes" id="UP000186922">
    <property type="component" value="Unassembled WGS sequence"/>
</dbReference>
<dbReference type="EMBL" id="BDGG01000003">
    <property type="protein sequence ID" value="GAU94726.1"/>
    <property type="molecule type" value="Genomic_DNA"/>
</dbReference>
<name>A0A1D1UYN0_RAMVA</name>
<accession>A0A1D1UYN0</accession>
<comment type="caution">
    <text evidence="2">The sequence shown here is derived from an EMBL/GenBank/DDBJ whole genome shotgun (WGS) entry which is preliminary data.</text>
</comment>
<reference evidence="2 3" key="1">
    <citation type="journal article" date="2016" name="Nat. Commun.">
        <title>Extremotolerant tardigrade genome and improved radiotolerance of human cultured cells by tardigrade-unique protein.</title>
        <authorList>
            <person name="Hashimoto T."/>
            <person name="Horikawa D.D."/>
            <person name="Saito Y."/>
            <person name="Kuwahara H."/>
            <person name="Kozuka-Hata H."/>
            <person name="Shin-I T."/>
            <person name="Minakuchi Y."/>
            <person name="Ohishi K."/>
            <person name="Motoyama A."/>
            <person name="Aizu T."/>
            <person name="Enomoto A."/>
            <person name="Kondo K."/>
            <person name="Tanaka S."/>
            <person name="Hara Y."/>
            <person name="Koshikawa S."/>
            <person name="Sagara H."/>
            <person name="Miura T."/>
            <person name="Yokobori S."/>
            <person name="Miyagawa K."/>
            <person name="Suzuki Y."/>
            <person name="Kubo T."/>
            <person name="Oyama M."/>
            <person name="Kohara Y."/>
            <person name="Fujiyama A."/>
            <person name="Arakawa K."/>
            <person name="Katayama T."/>
            <person name="Toyoda A."/>
            <person name="Kunieda T."/>
        </authorList>
    </citation>
    <scope>NUCLEOTIDE SEQUENCE [LARGE SCALE GENOMIC DNA]</scope>
    <source>
        <strain evidence="2 3">YOKOZUNA-1</strain>
    </source>
</reference>
<dbReference type="InterPro" id="IPR047794">
    <property type="entry name" value="C45_proenzyme-like"/>
</dbReference>
<dbReference type="OrthoDB" id="189997at2759"/>
<organism evidence="2 3">
    <name type="scientific">Ramazzottius varieornatus</name>
    <name type="common">Water bear</name>
    <name type="synonym">Tardigrade</name>
    <dbReference type="NCBI Taxonomy" id="947166"/>
    <lineage>
        <taxon>Eukaryota</taxon>
        <taxon>Metazoa</taxon>
        <taxon>Ecdysozoa</taxon>
        <taxon>Tardigrada</taxon>
        <taxon>Eutardigrada</taxon>
        <taxon>Parachela</taxon>
        <taxon>Hypsibioidea</taxon>
        <taxon>Ramazzottiidae</taxon>
        <taxon>Ramazzottius</taxon>
    </lineage>
</organism>
<dbReference type="PANTHER" id="PTHR34180">
    <property type="entry name" value="PEPTIDASE C45"/>
    <property type="match status" value="1"/>
</dbReference>
<dbReference type="STRING" id="947166.A0A1D1UYN0"/>
<dbReference type="InterPro" id="IPR047801">
    <property type="entry name" value="Peptidase_C45"/>
</dbReference>
<dbReference type="Gene3D" id="3.60.60.10">
    <property type="entry name" value="Penicillin V Acylase, Chain A"/>
    <property type="match status" value="1"/>
</dbReference>
<sequence length="393" mass="44161">MARIPRNNECAVGSNSLPMIFVRGTNFQVGFEMGRLMREHIQSFYANFEPLHQLFLPFLKTDKGQHVYDGYSNVVRDHLPQYFEEIRGISEGSGVPFDQVFAMHIRSELALLLRQGHYETPACTTVFVHRTEAEIVGHNEDNDPDMKAHSYLVSAEILSENGTIVEKFTAFAYPGVLPGNAFSFNHAGVIFTANSESPITVPTDKIPRYVMNRALMAAENPEDVERIVSLEPGLSQGCSLNVIFTKDPNDAIKMRNYELLGSFDQQISTIIDRTAVLRYDPEKPTVEGNGFLYHFNKYERIKVKQNPENIVSSIHRQNRARQLPVPETAHDVLQFLGDTTDADYPVFRTPSMKDGGCTIATALFDLKEMTMAVYRGNPKISSPLLVLPIPKSA</sequence>